<proteinExistence type="predicted"/>
<evidence type="ECO:0000259" key="4">
    <source>
        <dbReference type="Pfam" id="PF23080"/>
    </source>
</evidence>
<organism evidence="6 7">
    <name type="scientific">Zizania palustris</name>
    <name type="common">Northern wild rice</name>
    <dbReference type="NCBI Taxonomy" id="103762"/>
    <lineage>
        <taxon>Eukaryota</taxon>
        <taxon>Viridiplantae</taxon>
        <taxon>Streptophyta</taxon>
        <taxon>Embryophyta</taxon>
        <taxon>Tracheophyta</taxon>
        <taxon>Spermatophyta</taxon>
        <taxon>Magnoliopsida</taxon>
        <taxon>Liliopsida</taxon>
        <taxon>Poales</taxon>
        <taxon>Poaceae</taxon>
        <taxon>BOP clade</taxon>
        <taxon>Oryzoideae</taxon>
        <taxon>Oryzeae</taxon>
        <taxon>Zizaniinae</taxon>
        <taxon>Zizania</taxon>
    </lineage>
</organism>
<dbReference type="InterPro" id="IPR056284">
    <property type="entry name" value="AIR9-like_A9"/>
</dbReference>
<dbReference type="Proteomes" id="UP000729402">
    <property type="component" value="Unassembled WGS sequence"/>
</dbReference>
<feature type="region of interest" description="Disordered" evidence="2">
    <location>
        <begin position="1"/>
        <end position="53"/>
    </location>
</feature>
<keyword evidence="7" id="KW-1185">Reference proteome</keyword>
<dbReference type="InterPro" id="IPR055474">
    <property type="entry name" value="DUF7046"/>
</dbReference>
<evidence type="ECO:0000313" key="7">
    <source>
        <dbReference type="Proteomes" id="UP000729402"/>
    </source>
</evidence>
<accession>A0A8J5W7R5</accession>
<dbReference type="PANTHER" id="PTHR31149">
    <property type="entry name" value="EXPRESSED PROTEIN"/>
    <property type="match status" value="1"/>
</dbReference>
<reference evidence="6" key="2">
    <citation type="submission" date="2021-02" db="EMBL/GenBank/DDBJ databases">
        <authorList>
            <person name="Kimball J.A."/>
            <person name="Haas M.W."/>
            <person name="Macchietto M."/>
            <person name="Kono T."/>
            <person name="Duquette J."/>
            <person name="Shao M."/>
        </authorList>
    </citation>
    <scope>NUCLEOTIDE SEQUENCE</scope>
    <source>
        <tissue evidence="6">Fresh leaf tissue</tissue>
    </source>
</reference>
<dbReference type="CDD" id="cd04491">
    <property type="entry name" value="SoSSB_OBF"/>
    <property type="match status" value="1"/>
</dbReference>
<dbReference type="Pfam" id="PF23197">
    <property type="entry name" value="IG_AIR9"/>
    <property type="match status" value="1"/>
</dbReference>
<feature type="domain" description="Single-stranded DNA binding protein Ssb-like OB fold" evidence="3">
    <location>
        <begin position="733"/>
        <end position="821"/>
    </location>
</feature>
<name>A0A8J5W7R5_ZIZPA</name>
<feature type="compositionally biased region" description="Polar residues" evidence="2">
    <location>
        <begin position="1"/>
        <end position="30"/>
    </location>
</feature>
<dbReference type="Pfam" id="PF21473">
    <property type="entry name" value="OB_Ssb-like"/>
    <property type="match status" value="1"/>
</dbReference>
<evidence type="ECO:0000313" key="6">
    <source>
        <dbReference type="EMBL" id="KAG8084682.1"/>
    </source>
</evidence>
<comment type="caution">
    <text evidence="6">The sequence shown here is derived from an EMBL/GenBank/DDBJ whole genome shotgun (WGS) entry which is preliminary data.</text>
</comment>
<feature type="compositionally biased region" description="Low complexity" evidence="2">
    <location>
        <begin position="36"/>
        <end position="49"/>
    </location>
</feature>
<keyword evidence="1" id="KW-0175">Coiled coil</keyword>
<dbReference type="OrthoDB" id="1937889at2759"/>
<evidence type="ECO:0000256" key="2">
    <source>
        <dbReference type="SAM" id="MobiDB-lite"/>
    </source>
</evidence>
<gene>
    <name evidence="6" type="ORF">GUJ93_ZPchr0010g7921</name>
</gene>
<dbReference type="AlphaFoldDB" id="A0A8J5W7R5"/>
<feature type="coiled-coil region" evidence="1">
    <location>
        <begin position="80"/>
        <end position="107"/>
    </location>
</feature>
<reference evidence="6" key="1">
    <citation type="journal article" date="2021" name="bioRxiv">
        <title>Whole Genome Assembly and Annotation of Northern Wild Rice, Zizania palustris L., Supports a Whole Genome Duplication in the Zizania Genus.</title>
        <authorList>
            <person name="Haas M."/>
            <person name="Kono T."/>
            <person name="Macchietto M."/>
            <person name="Millas R."/>
            <person name="McGilp L."/>
            <person name="Shao M."/>
            <person name="Duquette J."/>
            <person name="Hirsch C.N."/>
            <person name="Kimball J."/>
        </authorList>
    </citation>
    <scope>NUCLEOTIDE SEQUENCE</scope>
    <source>
        <tissue evidence="6">Fresh leaf tissue</tissue>
    </source>
</reference>
<evidence type="ECO:0000259" key="3">
    <source>
        <dbReference type="Pfam" id="PF21473"/>
    </source>
</evidence>
<feature type="region of interest" description="Disordered" evidence="2">
    <location>
        <begin position="364"/>
        <end position="389"/>
    </location>
</feature>
<evidence type="ECO:0000259" key="5">
    <source>
        <dbReference type="Pfam" id="PF23197"/>
    </source>
</evidence>
<feature type="domain" description="DUF7046" evidence="4">
    <location>
        <begin position="535"/>
        <end position="629"/>
    </location>
</feature>
<dbReference type="PANTHER" id="PTHR31149:SF10">
    <property type="entry name" value="OS05G0100900 PROTEIN"/>
    <property type="match status" value="1"/>
</dbReference>
<dbReference type="Pfam" id="PF23080">
    <property type="entry name" value="DUF7046"/>
    <property type="match status" value="1"/>
</dbReference>
<protein>
    <submittedName>
        <fullName evidence="6">Uncharacterized protein</fullName>
    </submittedName>
</protein>
<evidence type="ECO:0000256" key="1">
    <source>
        <dbReference type="SAM" id="Coils"/>
    </source>
</evidence>
<dbReference type="GO" id="GO:0005886">
    <property type="term" value="C:plasma membrane"/>
    <property type="evidence" value="ECO:0007669"/>
    <property type="project" value="TreeGrafter"/>
</dbReference>
<feature type="domain" description="AIR9-like A9" evidence="5">
    <location>
        <begin position="419"/>
        <end position="500"/>
    </location>
</feature>
<dbReference type="FunFam" id="2.60.40.2700:FF:000001">
    <property type="entry name" value="Transmembrane protein"/>
    <property type="match status" value="1"/>
</dbReference>
<dbReference type="EMBL" id="JAAALK010000082">
    <property type="protein sequence ID" value="KAG8084682.1"/>
    <property type="molecule type" value="Genomic_DNA"/>
</dbReference>
<dbReference type="InterPro" id="IPR048970">
    <property type="entry name" value="OB_Ssb-like"/>
</dbReference>
<sequence length="849" mass="94356">MLQDAMKQTYQDGNQSNGISRKLSGEQSAADSGVPSHLSTPSSRSLSPTRHSKGEFDSKFNLAGQALLPVSEMNSNIIWKQDLLAKVKEHEGEIAQLRRHLADYSVKEAQILNEKHVLEKRIAYMRMAFDQQQQDLVDAASKALSYRQDIIEENIRLTYALQAAHQERSTFVSSLLPLLSEYNLQPSVLDAQSIVSNLKVLFKHLQEKLIITEEKLKESQYQLTPWQAESSNSTSVPIQSHSTPGNALVTTSKANLDIVPQQACSHVQFPMSSPVRARRDWDLLGNENHYVVPSEVAATNGEHDNVGTASPSSSNQITKDVVAQGTVHDSCAVRFNFESKNHNPTFKDLVRSDVPENIEGAETHISQEPPAQWGPGGSPNLASGLDDANQPYPYLPTVLEEPSSSFSEAAEDDPLPAIEGLRITGEAFPGRELQASGYSINGTTSCNFEWVRHLEDGSVNFIEGAKQPTYLVTADDVDSLLAIEVQPLDDRKRKGEMVKVYANEQRKITCDPETKELIKKILSIGHVSYEVLLPVRFLDMWEPAVLAIKREGYSIKCNGQRGVVVTEKFQQETAINIPYGRPTEFSILAVDGAEYNLMPSENAPSRDTIVLILRLFRMKAVEKNKGRKKGIFFKVGWTARIFCHERDGRPGSHERARGTRERRLLVRVSSLSSSLSLSSSPRRRRPRLLLLLPPPLVVKPPASASLRFSLFPFSPMADSGARRQPTFTKVDQVRPGTHGHNLLLKVVDTKMVLQRGGGPQGRHMRIAECLVGDETGIIVFTARNEQVDVMKPGTTVDLRNARIDMFKGSMRLAVDKWGIVKAAESPADFTVKEDNNMSLIEFELVTVVE</sequence>